<dbReference type="GO" id="GO:0046872">
    <property type="term" value="F:metal ion binding"/>
    <property type="evidence" value="ECO:0007669"/>
    <property type="project" value="InterPro"/>
</dbReference>
<reference evidence="3" key="1">
    <citation type="submission" date="2021-01" db="EMBL/GenBank/DDBJ databases">
        <authorList>
            <person name="Corre E."/>
            <person name="Pelletier E."/>
            <person name="Niang G."/>
            <person name="Scheremetjew M."/>
            <person name="Finn R."/>
            <person name="Kale V."/>
            <person name="Holt S."/>
            <person name="Cochrane G."/>
            <person name="Meng A."/>
            <person name="Brown T."/>
            <person name="Cohen L."/>
        </authorList>
    </citation>
    <scope>NUCLEOTIDE SEQUENCE</scope>
    <source>
        <strain evidence="3">MM31A-1</strain>
    </source>
</reference>
<evidence type="ECO:0000256" key="1">
    <source>
        <dbReference type="SAM" id="MobiDB-lite"/>
    </source>
</evidence>
<organism evidence="3">
    <name type="scientific">Chaetoceros debilis</name>
    <dbReference type="NCBI Taxonomy" id="122233"/>
    <lineage>
        <taxon>Eukaryota</taxon>
        <taxon>Sar</taxon>
        <taxon>Stramenopiles</taxon>
        <taxon>Ochrophyta</taxon>
        <taxon>Bacillariophyta</taxon>
        <taxon>Coscinodiscophyceae</taxon>
        <taxon>Chaetocerotophycidae</taxon>
        <taxon>Chaetocerotales</taxon>
        <taxon>Chaetocerotaceae</taxon>
        <taxon>Chaetoceros</taxon>
    </lineage>
</organism>
<dbReference type="Gene3D" id="2.60.40.200">
    <property type="entry name" value="Superoxide dismutase, copper/zinc binding domain"/>
    <property type="match status" value="1"/>
</dbReference>
<name>A0A7S3V8Q9_9STRA</name>
<accession>A0A7S3V8Q9</accession>
<evidence type="ECO:0000313" key="3">
    <source>
        <dbReference type="EMBL" id="CAE0464833.1"/>
    </source>
</evidence>
<dbReference type="AlphaFoldDB" id="A0A7S3V8Q9"/>
<evidence type="ECO:0008006" key="4">
    <source>
        <dbReference type="Google" id="ProtNLM"/>
    </source>
</evidence>
<proteinExistence type="predicted"/>
<feature type="region of interest" description="Disordered" evidence="1">
    <location>
        <begin position="28"/>
        <end position="73"/>
    </location>
</feature>
<feature type="compositionally biased region" description="Basic and acidic residues" evidence="1">
    <location>
        <begin position="28"/>
        <end position="42"/>
    </location>
</feature>
<gene>
    <name evidence="3" type="ORF">CDEB00056_LOCUS9674</name>
</gene>
<dbReference type="SUPFAM" id="SSF49329">
    <property type="entry name" value="Cu,Zn superoxide dismutase-like"/>
    <property type="match status" value="1"/>
</dbReference>
<dbReference type="EMBL" id="HBIO01012458">
    <property type="protein sequence ID" value="CAE0464833.1"/>
    <property type="molecule type" value="Transcribed_RNA"/>
</dbReference>
<feature type="compositionally biased region" description="Low complexity" evidence="1">
    <location>
        <begin position="43"/>
        <end position="73"/>
    </location>
</feature>
<feature type="chain" id="PRO_5030567030" description="Superoxide dismutase copper/zinc binding domain-containing protein" evidence="2">
    <location>
        <begin position="25"/>
        <end position="334"/>
    </location>
</feature>
<sequence length="334" mass="34962">MKFVALSIALAAINLDLLASPVLAQSEDQLRRRTKQVKDTKAPKSTKASKSTKAPKATKAPKSPKAPKSMKPDSLVALIEPPGGVTDSDVFGTAGLRYNMDGSILVSVNLTGLKTSVAKVILSDGTGCDHYDDFSDTPYICSGSGSAEGAIDAIGVEPETTSRSAFRIDNGCTKEENIGKTIIIIDDDQSDAGCGILGEEAKEKVLVADMSSYPEYSGSLTPSGKVTVSFNDDDTFTFSYDVSGLEEDCVDCGIHIHAGTSCATPADVKGHGWNSVVVQDLWSTAGGATYTSDSMGNAEGYFSMTNGYGYEANANHAVVIHTQDGSRVACGVLN</sequence>
<keyword evidence="2" id="KW-0732">Signal</keyword>
<dbReference type="InterPro" id="IPR036423">
    <property type="entry name" value="SOD-like_Cu/Zn_dom_sf"/>
</dbReference>
<feature type="signal peptide" evidence="2">
    <location>
        <begin position="1"/>
        <end position="24"/>
    </location>
</feature>
<dbReference type="GO" id="GO:0006801">
    <property type="term" value="P:superoxide metabolic process"/>
    <property type="evidence" value="ECO:0007669"/>
    <property type="project" value="InterPro"/>
</dbReference>
<evidence type="ECO:0000256" key="2">
    <source>
        <dbReference type="SAM" id="SignalP"/>
    </source>
</evidence>
<protein>
    <recommendedName>
        <fullName evidence="4">Superoxide dismutase copper/zinc binding domain-containing protein</fullName>
    </recommendedName>
</protein>